<dbReference type="Pfam" id="PF00171">
    <property type="entry name" value="Aldedh"/>
    <property type="match status" value="1"/>
</dbReference>
<evidence type="ECO:0000256" key="4">
    <source>
        <dbReference type="ARBA" id="ARBA00049194"/>
    </source>
</evidence>
<dbReference type="Gene3D" id="3.40.309.10">
    <property type="entry name" value="Aldehyde Dehydrogenase, Chain A, domain 2"/>
    <property type="match status" value="1"/>
</dbReference>
<evidence type="ECO:0000313" key="6">
    <source>
        <dbReference type="EMBL" id="KMU74529.1"/>
    </source>
</evidence>
<dbReference type="InterPro" id="IPR015590">
    <property type="entry name" value="Aldehyde_DH_dom"/>
</dbReference>
<dbReference type="Proteomes" id="UP000054559">
    <property type="component" value="Unassembled WGS sequence"/>
</dbReference>
<dbReference type="FunFam" id="3.40.309.10:FF:000001">
    <property type="entry name" value="Mitochondrial aldehyde dehydrogenase 2"/>
    <property type="match status" value="1"/>
</dbReference>
<accession>A0A0J8QPS6</accession>
<reference evidence="7" key="1">
    <citation type="journal article" date="2010" name="Genome Res.">
        <title>Population genomic sequencing of Coccidioides fungi reveals recent hybridization and transposon control.</title>
        <authorList>
            <person name="Neafsey D.E."/>
            <person name="Barker B.M."/>
            <person name="Sharpton T.J."/>
            <person name="Stajich J.E."/>
            <person name="Park D.J."/>
            <person name="Whiston E."/>
            <person name="Hung C.-Y."/>
            <person name="McMahan C."/>
            <person name="White J."/>
            <person name="Sykes S."/>
            <person name="Heiman D."/>
            <person name="Young S."/>
            <person name="Zeng Q."/>
            <person name="Abouelleil A."/>
            <person name="Aftuck L."/>
            <person name="Bessette D."/>
            <person name="Brown A."/>
            <person name="FitzGerald M."/>
            <person name="Lui A."/>
            <person name="Macdonald J.P."/>
            <person name="Priest M."/>
            <person name="Orbach M.J."/>
            <person name="Galgiani J.N."/>
            <person name="Kirkland T.N."/>
            <person name="Cole G.T."/>
            <person name="Birren B.W."/>
            <person name="Henn M.R."/>
            <person name="Taylor J.W."/>
            <person name="Rounsley S.D."/>
        </authorList>
    </citation>
    <scope>NUCLEOTIDE SEQUENCE [LARGE SCALE GENOMIC DNA]</scope>
    <source>
        <strain evidence="7">RMSCC 3703</strain>
    </source>
</reference>
<dbReference type="InterPro" id="IPR016161">
    <property type="entry name" value="Ald_DH/histidinol_DH"/>
</dbReference>
<feature type="domain" description="Aldehyde dehydrogenase" evidence="5">
    <location>
        <begin position="3"/>
        <end position="165"/>
    </location>
</feature>
<proteinExistence type="inferred from homology"/>
<dbReference type="STRING" id="454286.A0A0J8QPS6"/>
<protein>
    <recommendedName>
        <fullName evidence="3">Aldehyde dehydrogenase</fullName>
        <ecNumber evidence="2">1.2.1.3</ecNumber>
    </recommendedName>
</protein>
<evidence type="ECO:0000256" key="1">
    <source>
        <dbReference type="ARBA" id="ARBA00009986"/>
    </source>
</evidence>
<dbReference type="FunFam" id="3.40.605.10:FF:000026">
    <property type="entry name" value="Aldehyde dehydrogenase, putative"/>
    <property type="match status" value="1"/>
</dbReference>
<dbReference type="InterPro" id="IPR016162">
    <property type="entry name" value="Ald_DH_N"/>
</dbReference>
<evidence type="ECO:0000313" key="7">
    <source>
        <dbReference type="Proteomes" id="UP000054559"/>
    </source>
</evidence>
<dbReference type="SUPFAM" id="SSF53720">
    <property type="entry name" value="ALDH-like"/>
    <property type="match status" value="1"/>
</dbReference>
<name>A0A0J8QPS6_COCIT</name>
<dbReference type="GO" id="GO:0019413">
    <property type="term" value="P:acetate biosynthetic process"/>
    <property type="evidence" value="ECO:0007669"/>
    <property type="project" value="UniProtKB-ARBA"/>
</dbReference>
<evidence type="ECO:0000256" key="2">
    <source>
        <dbReference type="ARBA" id="ARBA00024226"/>
    </source>
</evidence>
<dbReference type="GO" id="GO:0004029">
    <property type="term" value="F:aldehyde dehydrogenase (NAD+) activity"/>
    <property type="evidence" value="ECO:0007669"/>
    <property type="project" value="UniProtKB-EC"/>
</dbReference>
<dbReference type="InterPro" id="IPR016163">
    <property type="entry name" value="Ald_DH_C"/>
</dbReference>
<dbReference type="AlphaFoldDB" id="A0A0J8QPS6"/>
<organism evidence="6 7">
    <name type="scientific">Coccidioides immitis RMSCC 3703</name>
    <dbReference type="NCBI Taxonomy" id="454286"/>
    <lineage>
        <taxon>Eukaryota</taxon>
        <taxon>Fungi</taxon>
        <taxon>Dikarya</taxon>
        <taxon>Ascomycota</taxon>
        <taxon>Pezizomycotina</taxon>
        <taxon>Eurotiomycetes</taxon>
        <taxon>Eurotiomycetidae</taxon>
        <taxon>Onygenales</taxon>
        <taxon>Onygenaceae</taxon>
        <taxon>Coccidioides</taxon>
    </lineage>
</organism>
<evidence type="ECO:0000259" key="5">
    <source>
        <dbReference type="Pfam" id="PF00171"/>
    </source>
</evidence>
<dbReference type="Gene3D" id="3.40.605.10">
    <property type="entry name" value="Aldehyde Dehydrogenase, Chain A, domain 1"/>
    <property type="match status" value="1"/>
</dbReference>
<dbReference type="EMBL" id="DS268136">
    <property type="protein sequence ID" value="KMU74529.1"/>
    <property type="molecule type" value="Genomic_DNA"/>
</dbReference>
<sequence>MKNKVGDPFNPDTFQGPQISQLQFDRVMGYIDQGKKAGAKVEIGGERLGTEGYYIQPTIFSNVNEDMSIVKEEIFGPVCSIQTFKTEEDAIKIANGTSYGLAAAIHTKDLNTAIRVSNEIRAGTVWVNCYNLLSYQTPFGGFKESGLGRELGEYALDNYTQVKAVRIRLGDAMFG</sequence>
<comment type="similarity">
    <text evidence="1">Belongs to the aldehyde dehydrogenase family.</text>
</comment>
<evidence type="ECO:0000256" key="3">
    <source>
        <dbReference type="ARBA" id="ARBA00044146"/>
    </source>
</evidence>
<dbReference type="PANTHER" id="PTHR11699">
    <property type="entry name" value="ALDEHYDE DEHYDROGENASE-RELATED"/>
    <property type="match status" value="1"/>
</dbReference>
<dbReference type="OrthoDB" id="310895at2759"/>
<dbReference type="EC" id="1.2.1.3" evidence="2"/>
<comment type="catalytic activity">
    <reaction evidence="4">
        <text>an aldehyde + NAD(+) + H2O = a carboxylate + NADH + 2 H(+)</text>
        <dbReference type="Rhea" id="RHEA:16185"/>
        <dbReference type="ChEBI" id="CHEBI:15377"/>
        <dbReference type="ChEBI" id="CHEBI:15378"/>
        <dbReference type="ChEBI" id="CHEBI:17478"/>
        <dbReference type="ChEBI" id="CHEBI:29067"/>
        <dbReference type="ChEBI" id="CHEBI:57540"/>
        <dbReference type="ChEBI" id="CHEBI:57945"/>
        <dbReference type="EC" id="1.2.1.3"/>
    </reaction>
</comment>
<gene>
    <name evidence="6" type="ORF">CISG_04236</name>
</gene>